<accession>K9Z713</accession>
<evidence type="ECO:0000313" key="6">
    <source>
        <dbReference type="Proteomes" id="UP000010480"/>
    </source>
</evidence>
<name>K9Z713_CYAAP</name>
<dbReference type="STRING" id="755178.Cyan10605_2924"/>
<dbReference type="InterPro" id="IPR001533">
    <property type="entry name" value="Pterin_deHydtase"/>
</dbReference>
<comment type="similarity">
    <text evidence="2 4">Belongs to the pterin-4-alpha-carbinolamine dehydratase family.</text>
</comment>
<keyword evidence="3 4" id="KW-0456">Lyase</keyword>
<dbReference type="Pfam" id="PF01329">
    <property type="entry name" value="Pterin_4a"/>
    <property type="match status" value="1"/>
</dbReference>
<dbReference type="AlphaFoldDB" id="K9Z713"/>
<dbReference type="EC" id="4.2.1.96" evidence="4"/>
<evidence type="ECO:0000313" key="5">
    <source>
        <dbReference type="EMBL" id="AFZ54986.1"/>
    </source>
</evidence>
<evidence type="ECO:0000256" key="4">
    <source>
        <dbReference type="HAMAP-Rule" id="MF_00434"/>
    </source>
</evidence>
<comment type="catalytic activity">
    <reaction evidence="1 4">
        <text>(4aS,6R)-4a-hydroxy-L-erythro-5,6,7,8-tetrahydrobiopterin = (6R)-L-erythro-6,7-dihydrobiopterin + H2O</text>
        <dbReference type="Rhea" id="RHEA:11920"/>
        <dbReference type="ChEBI" id="CHEBI:15377"/>
        <dbReference type="ChEBI" id="CHEBI:15642"/>
        <dbReference type="ChEBI" id="CHEBI:43120"/>
        <dbReference type="EC" id="4.2.1.96"/>
    </reaction>
</comment>
<dbReference type="Proteomes" id="UP000010480">
    <property type="component" value="Chromosome"/>
</dbReference>
<proteinExistence type="inferred from homology"/>
<evidence type="ECO:0000256" key="1">
    <source>
        <dbReference type="ARBA" id="ARBA00001554"/>
    </source>
</evidence>
<sequence>MLPILYFSLLDSSCLTLEKSNVIIESKLIITQNMVLNETEVRQKLANYPNWVTSGQSINTTYKFKDFIQAVEFVNRLVEPAERAGHHPDIEISYNKVTIHLTTHDAGGITQKDFDLAEEIQRIIKGF</sequence>
<dbReference type="Gene3D" id="3.30.1360.20">
    <property type="entry name" value="Transcriptional coactivator/pterin dehydratase"/>
    <property type="match status" value="1"/>
</dbReference>
<dbReference type="GO" id="GO:0008124">
    <property type="term" value="F:4-alpha-hydroxytetrahydrobiopterin dehydratase activity"/>
    <property type="evidence" value="ECO:0007669"/>
    <property type="project" value="UniProtKB-UniRule"/>
</dbReference>
<keyword evidence="6" id="KW-1185">Reference proteome</keyword>
<dbReference type="PATRIC" id="fig|755178.3.peg.3111"/>
<dbReference type="InterPro" id="IPR036428">
    <property type="entry name" value="PCD_sf"/>
</dbReference>
<dbReference type="eggNOG" id="COG2154">
    <property type="taxonomic scope" value="Bacteria"/>
</dbReference>
<dbReference type="GO" id="GO:0006729">
    <property type="term" value="P:tetrahydrobiopterin biosynthetic process"/>
    <property type="evidence" value="ECO:0007669"/>
    <property type="project" value="InterPro"/>
</dbReference>
<dbReference type="CDD" id="cd00488">
    <property type="entry name" value="PCD_DCoH"/>
    <property type="match status" value="1"/>
</dbReference>
<evidence type="ECO:0000256" key="3">
    <source>
        <dbReference type="ARBA" id="ARBA00023239"/>
    </source>
</evidence>
<protein>
    <recommendedName>
        <fullName evidence="4">Putative pterin-4-alpha-carbinolamine dehydratase</fullName>
        <shortName evidence="4">PHS</shortName>
        <ecNumber evidence="4">4.2.1.96</ecNumber>
    </recommendedName>
    <alternativeName>
        <fullName evidence="4">4-alpha-hydroxy-tetrahydropterin dehydratase</fullName>
    </alternativeName>
    <alternativeName>
        <fullName evidence="4">Pterin carbinolamine dehydratase</fullName>
        <shortName evidence="4">PCD</shortName>
    </alternativeName>
</protein>
<evidence type="ECO:0000256" key="2">
    <source>
        <dbReference type="ARBA" id="ARBA00006472"/>
    </source>
</evidence>
<dbReference type="HAMAP" id="MF_00434">
    <property type="entry name" value="Pterin_4_alpha"/>
    <property type="match status" value="1"/>
</dbReference>
<dbReference type="KEGG" id="can:Cyan10605_2924"/>
<dbReference type="SUPFAM" id="SSF55248">
    <property type="entry name" value="PCD-like"/>
    <property type="match status" value="1"/>
</dbReference>
<dbReference type="NCBIfam" id="NF002017">
    <property type="entry name" value="PRK00823.1-2"/>
    <property type="match status" value="1"/>
</dbReference>
<dbReference type="PANTHER" id="PTHR12599:SF0">
    <property type="entry name" value="PTERIN-4-ALPHA-CARBINOLAMINE DEHYDRATASE"/>
    <property type="match status" value="1"/>
</dbReference>
<reference evidence="6" key="1">
    <citation type="journal article" date="2013" name="Proc. Natl. Acad. Sci. U.S.A.">
        <title>Improving the coverage of the cyanobacterial phylum using diversity-driven genome sequencing.</title>
        <authorList>
            <person name="Shih P.M."/>
            <person name="Wu D."/>
            <person name="Latifi A."/>
            <person name="Axen S.D."/>
            <person name="Fewer D.P."/>
            <person name="Talla E."/>
            <person name="Calteau A."/>
            <person name="Cai F."/>
            <person name="Tandeau de Marsac N."/>
            <person name="Rippka R."/>
            <person name="Herdman M."/>
            <person name="Sivonen K."/>
            <person name="Coursin T."/>
            <person name="Laurent T."/>
            <person name="Goodwin L."/>
            <person name="Nolan M."/>
            <person name="Davenport K.W."/>
            <person name="Han C.S."/>
            <person name="Rubin E.M."/>
            <person name="Eisen J.A."/>
            <person name="Woyke T."/>
            <person name="Gugger M."/>
            <person name="Kerfeld C.A."/>
        </authorList>
    </citation>
    <scope>NUCLEOTIDE SEQUENCE [LARGE SCALE GENOMIC DNA]</scope>
    <source>
        <strain evidence="6">PCC 10605</strain>
    </source>
</reference>
<dbReference type="PANTHER" id="PTHR12599">
    <property type="entry name" value="PTERIN-4-ALPHA-CARBINOLAMINE DEHYDRATASE"/>
    <property type="match status" value="1"/>
</dbReference>
<dbReference type="HOGENOM" id="CLU_081974_3_0_3"/>
<gene>
    <name evidence="5" type="ordered locus">Cyan10605_2924</name>
</gene>
<dbReference type="EMBL" id="CP003947">
    <property type="protein sequence ID" value="AFZ54986.1"/>
    <property type="molecule type" value="Genomic_DNA"/>
</dbReference>
<organism evidence="5 6">
    <name type="scientific">Cyanobacterium aponinum (strain PCC 10605)</name>
    <dbReference type="NCBI Taxonomy" id="755178"/>
    <lineage>
        <taxon>Bacteria</taxon>
        <taxon>Bacillati</taxon>
        <taxon>Cyanobacteriota</taxon>
        <taxon>Cyanophyceae</taxon>
        <taxon>Oscillatoriophycideae</taxon>
        <taxon>Chroococcales</taxon>
        <taxon>Geminocystaceae</taxon>
        <taxon>Cyanobacterium</taxon>
    </lineage>
</organism>